<comment type="caution">
    <text evidence="9">The sequence shown here is derived from an EMBL/GenBank/DDBJ whole genome shotgun (WGS) entry which is preliminary data.</text>
</comment>
<reference evidence="9 10" key="1">
    <citation type="submission" date="2018-05" db="EMBL/GenBank/DDBJ databases">
        <title>Zavarzinia sp. HR-AS.</title>
        <authorList>
            <person name="Lee Y."/>
            <person name="Jeon C.O."/>
        </authorList>
    </citation>
    <scope>NUCLEOTIDE SEQUENCE [LARGE SCALE GENOMIC DNA]</scope>
    <source>
        <strain evidence="9 10">HR-AS</strain>
    </source>
</reference>
<dbReference type="NCBIfam" id="TIGR01988">
    <property type="entry name" value="Ubi-OHases"/>
    <property type="match status" value="1"/>
</dbReference>
<name>A0A317E790_9PROT</name>
<dbReference type="UniPathway" id="UPA00232"/>
<proteinExistence type="inferred from homology"/>
<evidence type="ECO:0000256" key="2">
    <source>
        <dbReference type="ARBA" id="ARBA00004749"/>
    </source>
</evidence>
<evidence type="ECO:0000256" key="3">
    <source>
        <dbReference type="ARBA" id="ARBA00005349"/>
    </source>
</evidence>
<dbReference type="Pfam" id="PF01494">
    <property type="entry name" value="FAD_binding_3"/>
    <property type="match status" value="1"/>
</dbReference>
<dbReference type="OrthoDB" id="9796623at2"/>
<dbReference type="Proteomes" id="UP000245461">
    <property type="component" value="Unassembled WGS sequence"/>
</dbReference>
<dbReference type="PANTHER" id="PTHR43876:SF7">
    <property type="entry name" value="UBIQUINONE BIOSYNTHESIS MONOOXYGENASE COQ6, MITOCHONDRIAL"/>
    <property type="match status" value="1"/>
</dbReference>
<dbReference type="InterPro" id="IPR010971">
    <property type="entry name" value="UbiH/COQ6"/>
</dbReference>
<sequence>MPPAPDLFTDALVVGGGLVGLTSAIALAHAGLSVILVDDVAPEASLAPTFDGRATAIAHASCQLYRALGLYDGLAADGQPILDIRVSDGRPGEKPSPLSLHFHAADIGSDPFGLMVENRHARFVLNRAIAGLPAITTIAPARVTGTRRGGAGASATLADGRTIAARLIVACDGRLSPLRAEAGIRTIGWRYPQVGIVTTVEHERPHNGLAHEHFLPAGPFAILPLTGNRSSLVWTEASDLAPLLMRMDRADFDAELRRRFGDRFGAVHSVGPRFSYPLAFHVATRFADTRLALVGDAAHGLHPIAGQGLNLGLRDVAALAEVLADGIRIGLDAGDAELLARYERWRRLDSVIMGTVMDGLNRLFSTDLAPIRLARDLGLAAVERMPGLKRFFMHHARGTVGTLPRLLEGKPL</sequence>
<evidence type="ECO:0000256" key="5">
    <source>
        <dbReference type="ARBA" id="ARBA00022827"/>
    </source>
</evidence>
<dbReference type="InterPro" id="IPR051205">
    <property type="entry name" value="UbiH/COQ6_monooxygenase"/>
</dbReference>
<evidence type="ECO:0000313" key="10">
    <source>
        <dbReference type="Proteomes" id="UP000245461"/>
    </source>
</evidence>
<dbReference type="GO" id="GO:0071949">
    <property type="term" value="F:FAD binding"/>
    <property type="evidence" value="ECO:0007669"/>
    <property type="project" value="InterPro"/>
</dbReference>
<keyword evidence="4" id="KW-0285">Flavoprotein</keyword>
<dbReference type="EMBL" id="QGLE01000008">
    <property type="protein sequence ID" value="PWR21273.1"/>
    <property type="molecule type" value="Genomic_DNA"/>
</dbReference>
<evidence type="ECO:0000256" key="6">
    <source>
        <dbReference type="ARBA" id="ARBA00023002"/>
    </source>
</evidence>
<dbReference type="AlphaFoldDB" id="A0A317E790"/>
<keyword evidence="7" id="KW-0503">Monooxygenase</keyword>
<dbReference type="GO" id="GO:0004497">
    <property type="term" value="F:monooxygenase activity"/>
    <property type="evidence" value="ECO:0007669"/>
    <property type="project" value="UniProtKB-KW"/>
</dbReference>
<dbReference type="GO" id="GO:0016705">
    <property type="term" value="F:oxidoreductase activity, acting on paired donors, with incorporation or reduction of molecular oxygen"/>
    <property type="evidence" value="ECO:0007669"/>
    <property type="project" value="InterPro"/>
</dbReference>
<evidence type="ECO:0000313" key="9">
    <source>
        <dbReference type="EMBL" id="PWR21273.1"/>
    </source>
</evidence>
<keyword evidence="10" id="KW-1185">Reference proteome</keyword>
<dbReference type="FunFam" id="3.50.50.60:FF:000021">
    <property type="entry name" value="Ubiquinone biosynthesis monooxygenase COQ6"/>
    <property type="match status" value="1"/>
</dbReference>
<evidence type="ECO:0000256" key="4">
    <source>
        <dbReference type="ARBA" id="ARBA00022630"/>
    </source>
</evidence>
<dbReference type="PANTHER" id="PTHR43876">
    <property type="entry name" value="UBIQUINONE BIOSYNTHESIS MONOOXYGENASE COQ6, MITOCHONDRIAL"/>
    <property type="match status" value="1"/>
</dbReference>
<evidence type="ECO:0000256" key="1">
    <source>
        <dbReference type="ARBA" id="ARBA00001974"/>
    </source>
</evidence>
<evidence type="ECO:0000256" key="7">
    <source>
        <dbReference type="ARBA" id="ARBA00023033"/>
    </source>
</evidence>
<gene>
    <name evidence="9" type="ORF">DKG74_14515</name>
</gene>
<dbReference type="InterPro" id="IPR036188">
    <property type="entry name" value="FAD/NAD-bd_sf"/>
</dbReference>
<feature type="domain" description="FAD-binding" evidence="8">
    <location>
        <begin position="9"/>
        <end position="347"/>
    </location>
</feature>
<comment type="similarity">
    <text evidence="3">Belongs to the UbiH/COQ6 family.</text>
</comment>
<dbReference type="PRINTS" id="PR00420">
    <property type="entry name" value="RNGMNOXGNASE"/>
</dbReference>
<keyword evidence="5" id="KW-0274">FAD</keyword>
<protein>
    <submittedName>
        <fullName evidence="9">2-octaprenyl-6-methoxyphenyl hydroxylase</fullName>
    </submittedName>
</protein>
<dbReference type="InterPro" id="IPR018168">
    <property type="entry name" value="Ubi_Hdrlase_CS"/>
</dbReference>
<evidence type="ECO:0000259" key="8">
    <source>
        <dbReference type="Pfam" id="PF01494"/>
    </source>
</evidence>
<dbReference type="InterPro" id="IPR002938">
    <property type="entry name" value="FAD-bd"/>
</dbReference>
<dbReference type="PROSITE" id="PS01304">
    <property type="entry name" value="UBIH"/>
    <property type="match status" value="1"/>
</dbReference>
<dbReference type="GO" id="GO:0006744">
    <property type="term" value="P:ubiquinone biosynthetic process"/>
    <property type="evidence" value="ECO:0007669"/>
    <property type="project" value="UniProtKB-UniPathway"/>
</dbReference>
<comment type="pathway">
    <text evidence="2">Cofactor biosynthesis; ubiquinone biosynthesis.</text>
</comment>
<dbReference type="Gene3D" id="3.50.50.60">
    <property type="entry name" value="FAD/NAD(P)-binding domain"/>
    <property type="match status" value="2"/>
</dbReference>
<dbReference type="SUPFAM" id="SSF51905">
    <property type="entry name" value="FAD/NAD(P)-binding domain"/>
    <property type="match status" value="1"/>
</dbReference>
<organism evidence="9 10">
    <name type="scientific">Zavarzinia aquatilis</name>
    <dbReference type="NCBI Taxonomy" id="2211142"/>
    <lineage>
        <taxon>Bacteria</taxon>
        <taxon>Pseudomonadati</taxon>
        <taxon>Pseudomonadota</taxon>
        <taxon>Alphaproteobacteria</taxon>
        <taxon>Rhodospirillales</taxon>
        <taxon>Zavarziniaceae</taxon>
        <taxon>Zavarzinia</taxon>
    </lineage>
</organism>
<accession>A0A317E790</accession>
<keyword evidence="6" id="KW-0560">Oxidoreductase</keyword>
<comment type="cofactor">
    <cofactor evidence="1">
        <name>FAD</name>
        <dbReference type="ChEBI" id="CHEBI:57692"/>
    </cofactor>
</comment>
<dbReference type="GO" id="GO:0110142">
    <property type="term" value="C:ubiquinone biosynthesis complex"/>
    <property type="evidence" value="ECO:0007669"/>
    <property type="project" value="UniProtKB-ARBA"/>
</dbReference>